<feature type="chain" id="PRO_5016620789" evidence="1">
    <location>
        <begin position="18"/>
        <end position="84"/>
    </location>
</feature>
<evidence type="ECO:0000256" key="1">
    <source>
        <dbReference type="SAM" id="SignalP"/>
    </source>
</evidence>
<dbReference type="EMBL" id="QPIG01000002">
    <property type="protein sequence ID" value="RCU57361.1"/>
    <property type="molecule type" value="Genomic_DNA"/>
</dbReference>
<dbReference type="Proteomes" id="UP000252249">
    <property type="component" value="Unassembled WGS sequence"/>
</dbReference>
<keyword evidence="3" id="KW-1185">Reference proteome</keyword>
<accession>A0A368P7Z4</accession>
<dbReference type="RefSeq" id="WP_072349051.1">
    <property type="nucleotide sequence ID" value="NZ_JAWVXR010000002.1"/>
</dbReference>
<keyword evidence="1" id="KW-0732">Signal</keyword>
<proteinExistence type="predicted"/>
<name>A0A368P7Z4_9FLAO</name>
<evidence type="ECO:0000313" key="2">
    <source>
        <dbReference type="EMBL" id="RCU57361.1"/>
    </source>
</evidence>
<dbReference type="AlphaFoldDB" id="A0A368P7Z4"/>
<comment type="caution">
    <text evidence="2">The sequence shown here is derived from an EMBL/GenBank/DDBJ whole genome shotgun (WGS) entry which is preliminary data.</text>
</comment>
<reference evidence="2 3" key="1">
    <citation type="submission" date="2018-07" db="EMBL/GenBank/DDBJ databases">
        <title>Oceanihabitans testaceum sp. nov., isolated from marine sediment.</title>
        <authorList>
            <person name="Li C.-M."/>
        </authorList>
    </citation>
    <scope>NUCLEOTIDE SEQUENCE [LARGE SCALE GENOMIC DNA]</scope>
    <source>
        <strain evidence="2 3">S9-10</strain>
    </source>
</reference>
<gene>
    <name evidence="2" type="ORF">DU428_06085</name>
</gene>
<evidence type="ECO:0000313" key="3">
    <source>
        <dbReference type="Proteomes" id="UP000252249"/>
    </source>
</evidence>
<protein>
    <submittedName>
        <fullName evidence="2">Uncharacterized protein</fullName>
    </submittedName>
</protein>
<feature type="signal peptide" evidence="1">
    <location>
        <begin position="1"/>
        <end position="17"/>
    </location>
</feature>
<sequence>MKILVAFFLLNVSFLAAQDNVALNSLPVQPIVVNEISEPVLEDLIIISEETLLTKKKSFKTIIEDTLSGRKYLIFNIDKYTKLC</sequence>
<organism evidence="2 3">
    <name type="scientific">Oceanihabitans sediminis</name>
    <dbReference type="NCBI Taxonomy" id="1812012"/>
    <lineage>
        <taxon>Bacteria</taxon>
        <taxon>Pseudomonadati</taxon>
        <taxon>Bacteroidota</taxon>
        <taxon>Flavobacteriia</taxon>
        <taxon>Flavobacteriales</taxon>
        <taxon>Flavobacteriaceae</taxon>
        <taxon>Oceanihabitans</taxon>
    </lineage>
</organism>